<dbReference type="GO" id="GO:0030246">
    <property type="term" value="F:carbohydrate binding"/>
    <property type="evidence" value="ECO:0007669"/>
    <property type="project" value="InterPro"/>
</dbReference>
<evidence type="ECO:0000256" key="1">
    <source>
        <dbReference type="ARBA" id="ARBA00022729"/>
    </source>
</evidence>
<dbReference type="SUPFAM" id="SSF49464">
    <property type="entry name" value="Carboxypeptidase regulatory domain-like"/>
    <property type="match status" value="2"/>
</dbReference>
<dbReference type="Pfam" id="PF13620">
    <property type="entry name" value="CarboxypepD_reg"/>
    <property type="match status" value="2"/>
</dbReference>
<gene>
    <name evidence="2" type="ORF">H7849_17735</name>
</gene>
<dbReference type="Gene3D" id="2.60.40.1120">
    <property type="entry name" value="Carboxypeptidase-like, regulatory domain"/>
    <property type="match status" value="2"/>
</dbReference>
<evidence type="ECO:0000313" key="3">
    <source>
        <dbReference type="Proteomes" id="UP000515312"/>
    </source>
</evidence>
<evidence type="ECO:0000313" key="2">
    <source>
        <dbReference type="EMBL" id="QNI30942.1"/>
    </source>
</evidence>
<organism evidence="2 3">
    <name type="scientific">Alloacidobacterium dinghuense</name>
    <dbReference type="NCBI Taxonomy" id="2763107"/>
    <lineage>
        <taxon>Bacteria</taxon>
        <taxon>Pseudomonadati</taxon>
        <taxon>Acidobacteriota</taxon>
        <taxon>Terriglobia</taxon>
        <taxon>Terriglobales</taxon>
        <taxon>Acidobacteriaceae</taxon>
        <taxon>Alloacidobacterium</taxon>
    </lineage>
</organism>
<dbReference type="KEGG" id="adin:H7849_17735"/>
<dbReference type="SUPFAM" id="SSF49452">
    <property type="entry name" value="Starch-binding domain-like"/>
    <property type="match status" value="2"/>
</dbReference>
<accession>A0A7G8BEH2</accession>
<name>A0A7G8BEH2_9BACT</name>
<keyword evidence="1" id="KW-0732">Signal</keyword>
<dbReference type="PANTHER" id="PTHR23303:SF14">
    <property type="entry name" value="BOS COMPLEX SUBUNIT NOMO1-RELATED"/>
    <property type="match status" value="1"/>
</dbReference>
<dbReference type="Proteomes" id="UP000515312">
    <property type="component" value="Chromosome"/>
</dbReference>
<dbReference type="InterPro" id="IPR051417">
    <property type="entry name" value="SDr/BOS_complex"/>
</dbReference>
<keyword evidence="2" id="KW-0121">Carboxypeptidase</keyword>
<dbReference type="PANTHER" id="PTHR23303">
    <property type="entry name" value="CARBOXYPEPTIDASE REGULATORY REGION-CONTAINING"/>
    <property type="match status" value="1"/>
</dbReference>
<reference evidence="2 3" key="1">
    <citation type="submission" date="2020-08" db="EMBL/GenBank/DDBJ databases">
        <title>Edaphobacter telluris sp. nov. and Acidobacterium dinghuensis sp. nov., two acidobacteria isolated from forest soil.</title>
        <authorList>
            <person name="Fu J."/>
            <person name="Qiu L."/>
        </authorList>
    </citation>
    <scope>NUCLEOTIDE SEQUENCE [LARGE SCALE GENOMIC DNA]</scope>
    <source>
        <strain evidence="2">4Y35</strain>
    </source>
</reference>
<dbReference type="InterPro" id="IPR013784">
    <property type="entry name" value="Carb-bd-like_fold"/>
</dbReference>
<keyword evidence="2" id="KW-0378">Hydrolase</keyword>
<keyword evidence="2" id="KW-0645">Protease</keyword>
<dbReference type="AlphaFoldDB" id="A0A7G8BEH2"/>
<proteinExistence type="predicted"/>
<dbReference type="EMBL" id="CP060394">
    <property type="protein sequence ID" value="QNI30942.1"/>
    <property type="molecule type" value="Genomic_DNA"/>
</dbReference>
<protein>
    <submittedName>
        <fullName evidence="2">Carboxypeptidase regulatory-like domain-containing protein</fullName>
    </submittedName>
</protein>
<sequence length="554" mass="58853">MRSPLVLAKLQLCRLSLCALFVIWGSQLRAQEKGGGPYRISGTVVNAATGAPLNRADISIATVKPPAITQSVQTGPDGHFEFDGLPAAKYSLTGARRGFIPAAYDEHEQYSTAIVTGEGLRSENLVLRLAPDAVISGIVTEDSGDPVENARVSLFRQTHDTGSEKARMADNTMTDDSGAYEFSTVAPGDYFITVSGRPWYAENGEGMPRRPNTVDAKDIPHSPLDLVYATSFYAEATNPDDATPIPLKGGERVQINFELHPLPALHLLVHSPVSDDPNLGTPMPSLSKEVFGTSDYVDTNTRAIAPGLTEISVAPGEYQIHLRGGVNSPSERLSAVNVTSDESIDAGTGQVLANISGRVAMASGEALPRSTVVTLTSSDGKNRNGSVAGEEGTFEMANMPPGKYRPDAWGNGKHLFVSKLAVNGAQVEGSRITIGSGPVMIAATVYPDPNLEVTGFAKKAGKPAPGAMIVLVPEDPANNRDLFRRDQSDSDGSFALLDVIPGKYTVVAIEDGWALNWAEADVIAHYLALGKYVTVTETNSKTTALKEPVEVQPK</sequence>
<keyword evidence="3" id="KW-1185">Reference proteome</keyword>
<dbReference type="InterPro" id="IPR008969">
    <property type="entry name" value="CarboxyPept-like_regulatory"/>
</dbReference>
<dbReference type="RefSeq" id="WP_186741185.1">
    <property type="nucleotide sequence ID" value="NZ_CP060394.1"/>
</dbReference>
<dbReference type="GO" id="GO:0004180">
    <property type="term" value="F:carboxypeptidase activity"/>
    <property type="evidence" value="ECO:0007669"/>
    <property type="project" value="UniProtKB-KW"/>
</dbReference>